<dbReference type="AlphaFoldDB" id="A0A1X6NYS9"/>
<organism evidence="1 2">
    <name type="scientific">Porphyra umbilicalis</name>
    <name type="common">Purple laver</name>
    <name type="synonym">Red alga</name>
    <dbReference type="NCBI Taxonomy" id="2786"/>
    <lineage>
        <taxon>Eukaryota</taxon>
        <taxon>Rhodophyta</taxon>
        <taxon>Bangiophyceae</taxon>
        <taxon>Bangiales</taxon>
        <taxon>Bangiaceae</taxon>
        <taxon>Porphyra</taxon>
    </lineage>
</organism>
<protein>
    <submittedName>
        <fullName evidence="1">Uncharacterized protein</fullName>
    </submittedName>
</protein>
<evidence type="ECO:0000313" key="2">
    <source>
        <dbReference type="Proteomes" id="UP000218209"/>
    </source>
</evidence>
<sequence length="196" mass="19696">MAFVGGPALGAVTPRRLPAATRGGRTAAPAGPVMAAPPPPISRRSLLPLLAALPLVAGGVGGGATPPPAAAASLSLKETGVVKAVNSVTTAADKLTPLLESVRKMPAKLSADDVGYLHRARAAIVTPLLSAMAKAAEGVGGQEAATVVAKMRGHDLELVGEIRGGRGQGVARELEEMVESVDDLRKATAGWMAAHK</sequence>
<dbReference type="PROSITE" id="PS51318">
    <property type="entry name" value="TAT"/>
    <property type="match status" value="1"/>
</dbReference>
<reference evidence="1 2" key="1">
    <citation type="submission" date="2017-03" db="EMBL/GenBank/DDBJ databases">
        <title>WGS assembly of Porphyra umbilicalis.</title>
        <authorList>
            <person name="Brawley S.H."/>
            <person name="Blouin N.A."/>
            <person name="Ficko-Blean E."/>
            <person name="Wheeler G.L."/>
            <person name="Lohr M."/>
            <person name="Goodson H.V."/>
            <person name="Jenkins J.W."/>
            <person name="Blaby-Haas C.E."/>
            <person name="Helliwell K.E."/>
            <person name="Chan C."/>
            <person name="Marriage T."/>
            <person name="Bhattacharya D."/>
            <person name="Klein A.S."/>
            <person name="Badis Y."/>
            <person name="Brodie J."/>
            <person name="Cao Y."/>
            <person name="Collen J."/>
            <person name="Dittami S.M."/>
            <person name="Gachon C.M."/>
            <person name="Green B.R."/>
            <person name="Karpowicz S."/>
            <person name="Kim J.W."/>
            <person name="Kudahl U."/>
            <person name="Lin S."/>
            <person name="Michel G."/>
            <person name="Mittag M."/>
            <person name="Olson B.J."/>
            <person name="Pangilinan J."/>
            <person name="Peng Y."/>
            <person name="Qiu H."/>
            <person name="Shu S."/>
            <person name="Singer J.T."/>
            <person name="Smith A.G."/>
            <person name="Sprecher B.N."/>
            <person name="Wagner V."/>
            <person name="Wang W."/>
            <person name="Wang Z.-Y."/>
            <person name="Yan J."/>
            <person name="Yarish C."/>
            <person name="Zoeuner-Riek S."/>
            <person name="Zhuang Y."/>
            <person name="Zou Y."/>
            <person name="Lindquist E.A."/>
            <person name="Grimwood J."/>
            <person name="Barry K."/>
            <person name="Rokhsar D.S."/>
            <person name="Schmutz J."/>
            <person name="Stiller J.W."/>
            <person name="Grossman A.R."/>
            <person name="Prochnik S.E."/>
        </authorList>
    </citation>
    <scope>NUCLEOTIDE SEQUENCE [LARGE SCALE GENOMIC DNA]</scope>
    <source>
        <strain evidence="1">4086291</strain>
    </source>
</reference>
<evidence type="ECO:0000313" key="1">
    <source>
        <dbReference type="EMBL" id="OSX73774.1"/>
    </source>
</evidence>
<keyword evidence="2" id="KW-1185">Reference proteome</keyword>
<proteinExistence type="predicted"/>
<dbReference type="InterPro" id="IPR006311">
    <property type="entry name" value="TAT_signal"/>
</dbReference>
<name>A0A1X6NYS9_PORUM</name>
<dbReference type="Proteomes" id="UP000218209">
    <property type="component" value="Unassembled WGS sequence"/>
</dbReference>
<dbReference type="EMBL" id="KV918980">
    <property type="protein sequence ID" value="OSX73774.1"/>
    <property type="molecule type" value="Genomic_DNA"/>
</dbReference>
<accession>A0A1X6NYS9</accession>
<gene>
    <name evidence="1" type="ORF">BU14_0328s0026</name>
</gene>